<keyword evidence="1" id="KW-1133">Transmembrane helix</keyword>
<organism evidence="2 3">
    <name type="scientific">Varanus komodoensis</name>
    <name type="common">Komodo dragon</name>
    <dbReference type="NCBI Taxonomy" id="61221"/>
    <lineage>
        <taxon>Eukaryota</taxon>
        <taxon>Metazoa</taxon>
        <taxon>Chordata</taxon>
        <taxon>Craniata</taxon>
        <taxon>Vertebrata</taxon>
        <taxon>Euteleostomi</taxon>
        <taxon>Lepidosauria</taxon>
        <taxon>Squamata</taxon>
        <taxon>Bifurcata</taxon>
        <taxon>Unidentata</taxon>
        <taxon>Episquamata</taxon>
        <taxon>Toxicofera</taxon>
        <taxon>Anguimorpha</taxon>
        <taxon>Paleoanguimorpha</taxon>
        <taxon>Varanoidea</taxon>
        <taxon>Varanidae</taxon>
        <taxon>Varanus</taxon>
    </lineage>
</organism>
<evidence type="ECO:0000313" key="3">
    <source>
        <dbReference type="Proteomes" id="UP000694545"/>
    </source>
</evidence>
<dbReference type="OMA" id="RTFWNNY"/>
<proteinExistence type="predicted"/>
<sequence>MGLKTIWKNYKVFVVTGTGLVLIHWGWYNIKSSPIFQPTTEDLVPEPGTVTYVLQQEKQNKGK</sequence>
<name>A0A8D2J1G8_VARKO</name>
<protein>
    <submittedName>
        <fullName evidence="2">Uncharacterized protein</fullName>
    </submittedName>
</protein>
<reference evidence="2" key="2">
    <citation type="submission" date="2025-09" db="UniProtKB">
        <authorList>
            <consortium name="Ensembl"/>
        </authorList>
    </citation>
    <scope>IDENTIFICATION</scope>
</reference>
<dbReference type="AlphaFoldDB" id="A0A8D2J1G8"/>
<feature type="transmembrane region" description="Helical" evidence="1">
    <location>
        <begin position="12"/>
        <end position="28"/>
    </location>
</feature>
<keyword evidence="3" id="KW-1185">Reference proteome</keyword>
<reference evidence="2" key="1">
    <citation type="submission" date="2025-08" db="UniProtKB">
        <authorList>
            <consortium name="Ensembl"/>
        </authorList>
    </citation>
    <scope>IDENTIFICATION</scope>
</reference>
<keyword evidence="1" id="KW-0472">Membrane</keyword>
<accession>A0A8D2J1G8</accession>
<keyword evidence="1" id="KW-0812">Transmembrane</keyword>
<dbReference type="Ensembl" id="ENSVKKT00000009151.1">
    <property type="protein sequence ID" value="ENSVKKP00000008923.1"/>
    <property type="gene ID" value="ENSVKKG00000006339.1"/>
</dbReference>
<dbReference type="Proteomes" id="UP000694545">
    <property type="component" value="Unplaced"/>
</dbReference>
<evidence type="ECO:0000313" key="2">
    <source>
        <dbReference type="Ensembl" id="ENSVKKP00000008923.1"/>
    </source>
</evidence>
<evidence type="ECO:0000256" key="1">
    <source>
        <dbReference type="SAM" id="Phobius"/>
    </source>
</evidence>